<evidence type="ECO:0000256" key="8">
    <source>
        <dbReference type="SAM" id="Phobius"/>
    </source>
</evidence>
<evidence type="ECO:0000313" key="10">
    <source>
        <dbReference type="Proteomes" id="UP000188388"/>
    </source>
</evidence>
<keyword evidence="7 8" id="KW-0472">Membrane</keyword>
<evidence type="ECO:0000256" key="3">
    <source>
        <dbReference type="ARBA" id="ARBA00022448"/>
    </source>
</evidence>
<feature type="transmembrane region" description="Helical" evidence="8">
    <location>
        <begin position="37"/>
        <end position="56"/>
    </location>
</feature>
<reference evidence="10" key="1">
    <citation type="submission" date="2017-01" db="EMBL/GenBank/DDBJ databases">
        <authorList>
            <person name="Brunel B."/>
        </authorList>
    </citation>
    <scope>NUCLEOTIDE SEQUENCE [LARGE SCALE GENOMIC DNA]</scope>
</reference>
<protein>
    <submittedName>
        <fullName evidence="9">Transporter</fullName>
    </submittedName>
</protein>
<evidence type="ECO:0000256" key="4">
    <source>
        <dbReference type="ARBA" id="ARBA00022475"/>
    </source>
</evidence>
<evidence type="ECO:0000256" key="7">
    <source>
        <dbReference type="ARBA" id="ARBA00023136"/>
    </source>
</evidence>
<keyword evidence="3" id="KW-0813">Transport</keyword>
<dbReference type="GO" id="GO:0055085">
    <property type="term" value="P:transmembrane transport"/>
    <property type="evidence" value="ECO:0007669"/>
    <property type="project" value="InterPro"/>
</dbReference>
<dbReference type="EMBL" id="FTPD01000078">
    <property type="protein sequence ID" value="SIT59809.1"/>
    <property type="molecule type" value="Genomic_DNA"/>
</dbReference>
<keyword evidence="5 8" id="KW-0812">Transmembrane</keyword>
<evidence type="ECO:0000256" key="2">
    <source>
        <dbReference type="ARBA" id="ARBA00010145"/>
    </source>
</evidence>
<dbReference type="GO" id="GO:0005886">
    <property type="term" value="C:plasma membrane"/>
    <property type="evidence" value="ECO:0007669"/>
    <property type="project" value="UniProtKB-SubCell"/>
</dbReference>
<dbReference type="Pfam" id="PF03547">
    <property type="entry name" value="Mem_trans"/>
    <property type="match status" value="1"/>
</dbReference>
<feature type="transmembrane region" description="Helical" evidence="8">
    <location>
        <begin position="125"/>
        <end position="149"/>
    </location>
</feature>
<evidence type="ECO:0000256" key="1">
    <source>
        <dbReference type="ARBA" id="ARBA00004651"/>
    </source>
</evidence>
<dbReference type="AlphaFoldDB" id="A0A1R3VIQ4"/>
<dbReference type="InterPro" id="IPR004776">
    <property type="entry name" value="Mem_transp_PIN-like"/>
</dbReference>
<organism evidence="9 10">
    <name type="scientific">Mesorhizobium prunaredense</name>
    <dbReference type="NCBI Taxonomy" id="1631249"/>
    <lineage>
        <taxon>Bacteria</taxon>
        <taxon>Pseudomonadati</taxon>
        <taxon>Pseudomonadota</taxon>
        <taxon>Alphaproteobacteria</taxon>
        <taxon>Hyphomicrobiales</taxon>
        <taxon>Phyllobacteriaceae</taxon>
        <taxon>Mesorhizobium</taxon>
    </lineage>
</organism>
<keyword evidence="6 8" id="KW-1133">Transmembrane helix</keyword>
<evidence type="ECO:0000256" key="6">
    <source>
        <dbReference type="ARBA" id="ARBA00022989"/>
    </source>
</evidence>
<feature type="transmembrane region" description="Helical" evidence="8">
    <location>
        <begin position="155"/>
        <end position="178"/>
    </location>
</feature>
<proteinExistence type="inferred from homology"/>
<dbReference type="PANTHER" id="PTHR36838:SF3">
    <property type="entry name" value="TRANSPORTER AUXIN EFFLUX CARRIER EC FAMILY"/>
    <property type="match status" value="1"/>
</dbReference>
<keyword evidence="4" id="KW-1003">Cell membrane</keyword>
<dbReference type="STRING" id="1631249.BQ8794_80143"/>
<dbReference type="Proteomes" id="UP000188388">
    <property type="component" value="Unassembled WGS sequence"/>
</dbReference>
<feature type="transmembrane region" description="Helical" evidence="8">
    <location>
        <begin position="63"/>
        <end position="80"/>
    </location>
</feature>
<feature type="transmembrane region" description="Helical" evidence="8">
    <location>
        <begin position="322"/>
        <end position="343"/>
    </location>
</feature>
<dbReference type="Gene3D" id="1.20.1530.20">
    <property type="match status" value="1"/>
</dbReference>
<comment type="similarity">
    <text evidence="2">Belongs to the auxin efflux carrier (TC 2.A.69) family.</text>
</comment>
<dbReference type="InterPro" id="IPR038770">
    <property type="entry name" value="Na+/solute_symporter_sf"/>
</dbReference>
<gene>
    <name evidence="9" type="ORF">BQ8794_80143</name>
</gene>
<feature type="transmembrane region" description="Helical" evidence="8">
    <location>
        <begin position="198"/>
        <end position="214"/>
    </location>
</feature>
<dbReference type="PANTHER" id="PTHR36838">
    <property type="entry name" value="AUXIN EFFLUX CARRIER FAMILY PROTEIN"/>
    <property type="match status" value="1"/>
</dbReference>
<sequence>MTRPGCWRGQAVSQGGAIALKSRLAYQGKMSPLIETVLFLFGLVALGYLAGLTGYLKAEAGEAIAEFAVGVAMPLLLFRTMVNADFHGTAPWLFWGAYFTAAAVTWAAGHLVITRVFGRDARAGVVGGVSSAFSNLVLLGIPFFLGTFGASGFEVLSLLISVHLPTMIMASIILFEIFGRGDEHVHPLRIIRRFLHKMLSNPLIVGILAGWVWRMTGLPLPALAVRLVDALANIAGPVALFAMGLGLCRFGISGNVRPALALSALKLMLMPAVALGLVWLLGLPPLSAKVAVVAAALPSGVNSYLIATQFNTGQALASNQMTIATACAVVTTAFWLTVVVQVFG</sequence>
<evidence type="ECO:0000313" key="9">
    <source>
        <dbReference type="EMBL" id="SIT59809.1"/>
    </source>
</evidence>
<comment type="subcellular location">
    <subcellularLocation>
        <location evidence="1">Cell membrane</location>
        <topology evidence="1">Multi-pass membrane protein</topology>
    </subcellularLocation>
</comment>
<evidence type="ECO:0000256" key="5">
    <source>
        <dbReference type="ARBA" id="ARBA00022692"/>
    </source>
</evidence>
<feature type="transmembrane region" description="Helical" evidence="8">
    <location>
        <begin position="259"/>
        <end position="282"/>
    </location>
</feature>
<feature type="transmembrane region" description="Helical" evidence="8">
    <location>
        <begin position="234"/>
        <end position="252"/>
    </location>
</feature>
<keyword evidence="10" id="KW-1185">Reference proteome</keyword>
<name>A0A1R3VIQ4_9HYPH</name>
<accession>A0A1R3VIQ4</accession>
<feature type="transmembrane region" description="Helical" evidence="8">
    <location>
        <begin position="92"/>
        <end position="113"/>
    </location>
</feature>